<evidence type="ECO:0000313" key="3">
    <source>
        <dbReference type="EMBL" id="OOS24384.1"/>
    </source>
</evidence>
<evidence type="ECO:0000313" key="4">
    <source>
        <dbReference type="Proteomes" id="UP000190683"/>
    </source>
</evidence>
<dbReference type="InterPro" id="IPR003719">
    <property type="entry name" value="Phenazine_PhzF-like"/>
</dbReference>
<accession>A0A1T0CPZ2</accession>
<evidence type="ECO:0000256" key="2">
    <source>
        <dbReference type="PIRSR" id="PIRSR016184-1"/>
    </source>
</evidence>
<gene>
    <name evidence="3" type="ORF">B0681_07720</name>
</gene>
<dbReference type="PANTHER" id="PTHR13774:SF32">
    <property type="entry name" value="ANTISENSE-ENHANCING SEQUENCE 1"/>
    <property type="match status" value="1"/>
</dbReference>
<keyword evidence="4" id="KW-1185">Reference proteome</keyword>
<dbReference type="Proteomes" id="UP000190683">
    <property type="component" value="Unassembled WGS sequence"/>
</dbReference>
<name>A0A1T0CPZ2_9GAMM</name>
<dbReference type="PIRSF" id="PIRSF016184">
    <property type="entry name" value="PhzC_PhzF"/>
    <property type="match status" value="1"/>
</dbReference>
<dbReference type="AlphaFoldDB" id="A0A1T0CPZ2"/>
<organism evidence="3 4">
    <name type="scientific">Moraxella porci DSM 25326</name>
    <dbReference type="NCBI Taxonomy" id="573983"/>
    <lineage>
        <taxon>Bacteria</taxon>
        <taxon>Pseudomonadati</taxon>
        <taxon>Pseudomonadota</taxon>
        <taxon>Gammaproteobacteria</taxon>
        <taxon>Moraxellales</taxon>
        <taxon>Moraxellaceae</taxon>
        <taxon>Moraxella</taxon>
    </lineage>
</organism>
<dbReference type="Pfam" id="PF02567">
    <property type="entry name" value="PhzC-PhzF"/>
    <property type="match status" value="1"/>
</dbReference>
<dbReference type="SUPFAM" id="SSF54506">
    <property type="entry name" value="Diaminopimelate epimerase-like"/>
    <property type="match status" value="1"/>
</dbReference>
<dbReference type="GO" id="GO:0005737">
    <property type="term" value="C:cytoplasm"/>
    <property type="evidence" value="ECO:0007669"/>
    <property type="project" value="TreeGrafter"/>
</dbReference>
<reference evidence="3 4" key="1">
    <citation type="submission" date="2017-02" db="EMBL/GenBank/DDBJ databases">
        <title>Draft genome sequence of Moraxella porci CCUG 54912T type strain.</title>
        <authorList>
            <person name="Salva-Serra F."/>
            <person name="Engstrom-Jakobsson H."/>
            <person name="Thorell K."/>
            <person name="Jaen-Luchoro D."/>
            <person name="Gonzales-Siles L."/>
            <person name="Karlsson R."/>
            <person name="Yazdan S."/>
            <person name="Boulund F."/>
            <person name="Johnning A."/>
            <person name="Engstrand L."/>
            <person name="Kristiansson E."/>
            <person name="Moore E."/>
        </authorList>
    </citation>
    <scope>NUCLEOTIDE SEQUENCE [LARGE SCALE GENOMIC DNA]</scope>
    <source>
        <strain evidence="3 4">CCUG 54912</strain>
    </source>
</reference>
<evidence type="ECO:0000256" key="1">
    <source>
        <dbReference type="ARBA" id="ARBA00008270"/>
    </source>
</evidence>
<dbReference type="GO" id="GO:0016853">
    <property type="term" value="F:isomerase activity"/>
    <property type="evidence" value="ECO:0007669"/>
    <property type="project" value="TreeGrafter"/>
</dbReference>
<dbReference type="PANTHER" id="PTHR13774">
    <property type="entry name" value="PHENAZINE BIOSYNTHESIS PROTEIN"/>
    <property type="match status" value="1"/>
</dbReference>
<dbReference type="RefSeq" id="WP_078318157.1">
    <property type="nucleotide sequence ID" value="NZ_MUYV01000010.1"/>
</dbReference>
<comment type="similarity">
    <text evidence="1">Belongs to the PhzF family.</text>
</comment>
<dbReference type="STRING" id="573983.B0681_07720"/>
<dbReference type="NCBIfam" id="TIGR00654">
    <property type="entry name" value="PhzF_family"/>
    <property type="match status" value="1"/>
</dbReference>
<proteinExistence type="inferred from homology"/>
<sequence length="287" mass="32066">MKAYPFYLVNVFAESHFGGNPLAVFAHADGLDDEQMQAIAKQFNLSETVFIFPPSDQHGVSAVADLRIFTPNYELPLAGHPTLGSAFILRQLTDLPNHFVLNTLAKPVEVFSQDDRVEIKIKGHHVKQSSASKDAIARASGIHADDIADCGYFINSGTQQFLIELTNRQALQNLQLDMTSLRELNADNPFKTTDEPSVYYWFDDGDIIHSRMFFEQNRMMVEDSGTGSACANLGTYFIFQNQYPIAKIIHQGDDMGRPNRLTLNVDGEQTIFVGGRVVQVAKGEFWV</sequence>
<comment type="caution">
    <text evidence="3">The sequence shown here is derived from an EMBL/GenBank/DDBJ whole genome shotgun (WGS) entry which is preliminary data.</text>
</comment>
<dbReference type="Gene3D" id="3.10.310.10">
    <property type="entry name" value="Diaminopimelate Epimerase, Chain A, domain 1"/>
    <property type="match status" value="2"/>
</dbReference>
<feature type="active site" evidence="2">
    <location>
        <position position="47"/>
    </location>
</feature>
<protein>
    <submittedName>
        <fullName evidence="3">Phenazine biosynthesis protein PhzF</fullName>
    </submittedName>
</protein>
<dbReference type="EMBL" id="MUYV01000010">
    <property type="protein sequence ID" value="OOS24384.1"/>
    <property type="molecule type" value="Genomic_DNA"/>
</dbReference>